<dbReference type="OrthoDB" id="9875972at2"/>
<dbReference type="Proteomes" id="UP000233248">
    <property type="component" value="Unassembled WGS sequence"/>
</dbReference>
<proteinExistence type="predicted"/>
<name>A0A2N1IZG5_9BACT</name>
<keyword evidence="2" id="KW-1185">Reference proteome</keyword>
<reference evidence="1 2" key="1">
    <citation type="submission" date="2017-09" db="EMBL/GenBank/DDBJ databases">
        <title>Genomics of the genus Arcobacter.</title>
        <authorList>
            <person name="Perez-Cataluna A."/>
            <person name="Figueras M.J."/>
            <person name="Salas-Masso N."/>
        </authorList>
    </citation>
    <scope>NUCLEOTIDE SEQUENCE [LARGE SCALE GENOMIC DNA]</scope>
    <source>
        <strain evidence="1 2">DSM 18005</strain>
    </source>
</reference>
<dbReference type="KEGG" id="ahs:AHALO_1698"/>
<dbReference type="RefSeq" id="WP_101185936.1">
    <property type="nucleotide sequence ID" value="NZ_CP031218.1"/>
</dbReference>
<protein>
    <submittedName>
        <fullName evidence="1">Uncharacterized protein</fullName>
    </submittedName>
</protein>
<evidence type="ECO:0000313" key="1">
    <source>
        <dbReference type="EMBL" id="PKI79689.1"/>
    </source>
</evidence>
<dbReference type="KEGG" id="ahs:AHALO_1362"/>
<accession>A0A2N1IZG5</accession>
<comment type="caution">
    <text evidence="1">The sequence shown here is derived from an EMBL/GenBank/DDBJ whole genome shotgun (WGS) entry which is preliminary data.</text>
</comment>
<dbReference type="EMBL" id="NXIF01000078">
    <property type="protein sequence ID" value="PKI79689.1"/>
    <property type="molecule type" value="Genomic_DNA"/>
</dbReference>
<organism evidence="1 2">
    <name type="scientific">Malaciobacter halophilus</name>
    <dbReference type="NCBI Taxonomy" id="197482"/>
    <lineage>
        <taxon>Bacteria</taxon>
        <taxon>Pseudomonadati</taxon>
        <taxon>Campylobacterota</taxon>
        <taxon>Epsilonproteobacteria</taxon>
        <taxon>Campylobacterales</taxon>
        <taxon>Arcobacteraceae</taxon>
        <taxon>Malaciobacter</taxon>
    </lineage>
</organism>
<dbReference type="AlphaFoldDB" id="A0A2N1IZG5"/>
<gene>
    <name evidence="1" type="ORF">CP960_13185</name>
</gene>
<sequence>MKYQVTYIDDTKTFYSDVEAKHYNDVLNFFENCIGATVTEIREYVYQTKQDNFNLSDNYRNSVVINARNNYGYLNIKLPKVKKSLDEKKLSQIIKQHIKIKDMQITHLTLKM</sequence>
<evidence type="ECO:0000313" key="2">
    <source>
        <dbReference type="Proteomes" id="UP000233248"/>
    </source>
</evidence>